<dbReference type="KEGG" id="ccm:Ccan_15830"/>
<evidence type="ECO:0000313" key="3">
    <source>
        <dbReference type="EMBL" id="AEK23699.1"/>
    </source>
</evidence>
<keyword evidence="4" id="KW-1185">Reference proteome</keyword>
<dbReference type="Proteomes" id="UP000008895">
    <property type="component" value="Chromosome"/>
</dbReference>
<keyword evidence="2" id="KW-0812">Transmembrane</keyword>
<name>F9YRG9_CAPCC</name>
<sequence>MLFGNKNITLLKRQNLKNMKNKVPILAISLGVLGMITIISALMFGLPIYNVWQQEMAGKAEMAKAEQNRKILIEEAKARLEAEKLNAQAEIERARGMAEAMKIENGTLNSVYNQYLFIRTLEKLADKGNLPQIIYMPSNGLVPVMDVSKKEKP</sequence>
<keyword evidence="2" id="KW-0472">Membrane</keyword>
<accession>F9YRG9</accession>
<reference evidence="3 4" key="1">
    <citation type="journal article" date="2011" name="J. Bacteriol.">
        <title>Complete genome sequence of the dog commensal and human pathogen Capnocytophaga canimorsus strain 5.</title>
        <authorList>
            <person name="Manfredi P."/>
            <person name="Pagni M."/>
            <person name="Cornelis G.R."/>
        </authorList>
    </citation>
    <scope>NUCLEOTIDE SEQUENCE [LARGE SCALE GENOMIC DNA]</scope>
    <source>
        <strain evidence="4">5</strain>
    </source>
</reference>
<gene>
    <name evidence="3" type="ordered locus">Ccan_15830</name>
</gene>
<organism evidence="3 4">
    <name type="scientific">Capnocytophaga canimorsus (strain 5)</name>
    <dbReference type="NCBI Taxonomy" id="860228"/>
    <lineage>
        <taxon>Bacteria</taxon>
        <taxon>Pseudomonadati</taxon>
        <taxon>Bacteroidota</taxon>
        <taxon>Flavobacteriia</taxon>
        <taxon>Flavobacteriales</taxon>
        <taxon>Flavobacteriaceae</taxon>
        <taxon>Capnocytophaga</taxon>
    </lineage>
</organism>
<dbReference type="HOGENOM" id="CLU_144868_0_0_10"/>
<feature type="coiled-coil region" evidence="1">
    <location>
        <begin position="63"/>
        <end position="104"/>
    </location>
</feature>
<keyword evidence="2" id="KW-1133">Transmembrane helix</keyword>
<feature type="transmembrane region" description="Helical" evidence="2">
    <location>
        <begin position="25"/>
        <end position="52"/>
    </location>
</feature>
<evidence type="ECO:0000256" key="2">
    <source>
        <dbReference type="SAM" id="Phobius"/>
    </source>
</evidence>
<dbReference type="eggNOG" id="ENOG503319W">
    <property type="taxonomic scope" value="Bacteria"/>
</dbReference>
<proteinExistence type="predicted"/>
<keyword evidence="1" id="KW-0175">Coiled coil</keyword>
<dbReference type="AlphaFoldDB" id="F9YRG9"/>
<evidence type="ECO:0000256" key="1">
    <source>
        <dbReference type="SAM" id="Coils"/>
    </source>
</evidence>
<dbReference type="EMBL" id="CP002113">
    <property type="protein sequence ID" value="AEK23699.1"/>
    <property type="molecule type" value="Genomic_DNA"/>
</dbReference>
<evidence type="ECO:0000313" key="4">
    <source>
        <dbReference type="Proteomes" id="UP000008895"/>
    </source>
</evidence>
<dbReference type="STRING" id="860228.Ccan_15830"/>
<protein>
    <submittedName>
        <fullName evidence="3">Uncharacterized protein</fullName>
    </submittedName>
</protein>